<organism evidence="1 2">
    <name type="scientific">Pleurodeles waltl</name>
    <name type="common">Iberian ribbed newt</name>
    <dbReference type="NCBI Taxonomy" id="8319"/>
    <lineage>
        <taxon>Eukaryota</taxon>
        <taxon>Metazoa</taxon>
        <taxon>Chordata</taxon>
        <taxon>Craniata</taxon>
        <taxon>Vertebrata</taxon>
        <taxon>Euteleostomi</taxon>
        <taxon>Amphibia</taxon>
        <taxon>Batrachia</taxon>
        <taxon>Caudata</taxon>
        <taxon>Salamandroidea</taxon>
        <taxon>Salamandridae</taxon>
        <taxon>Pleurodelinae</taxon>
        <taxon>Pleurodeles</taxon>
    </lineage>
</organism>
<evidence type="ECO:0000313" key="1">
    <source>
        <dbReference type="EMBL" id="KAJ1200515.1"/>
    </source>
</evidence>
<dbReference type="EMBL" id="JANPWB010000003">
    <property type="protein sequence ID" value="KAJ1200515.1"/>
    <property type="molecule type" value="Genomic_DNA"/>
</dbReference>
<evidence type="ECO:0000313" key="2">
    <source>
        <dbReference type="Proteomes" id="UP001066276"/>
    </source>
</evidence>
<accession>A0AAV7VJ07</accession>
<keyword evidence="2" id="KW-1185">Reference proteome</keyword>
<comment type="caution">
    <text evidence="1">The sequence shown here is derived from an EMBL/GenBank/DDBJ whole genome shotgun (WGS) entry which is preliminary data.</text>
</comment>
<proteinExistence type="predicted"/>
<sequence length="79" mass="8467">MPSPPAHLISSARSSIPEVRDFCTDSGTDAGNAALRIQVKSQQSVVPLPSKGIPSLLPHIGKDFDQLRLLHADNLVKLL</sequence>
<dbReference type="Proteomes" id="UP001066276">
    <property type="component" value="Chromosome 2_1"/>
</dbReference>
<protein>
    <submittedName>
        <fullName evidence="1">Uncharacterized protein</fullName>
    </submittedName>
</protein>
<name>A0AAV7VJ07_PLEWA</name>
<dbReference type="AlphaFoldDB" id="A0AAV7VJ07"/>
<gene>
    <name evidence="1" type="ORF">NDU88_004339</name>
</gene>
<reference evidence="1" key="1">
    <citation type="journal article" date="2022" name="bioRxiv">
        <title>Sequencing and chromosome-scale assembly of the giantPleurodeles waltlgenome.</title>
        <authorList>
            <person name="Brown T."/>
            <person name="Elewa A."/>
            <person name="Iarovenko S."/>
            <person name="Subramanian E."/>
            <person name="Araus A.J."/>
            <person name="Petzold A."/>
            <person name="Susuki M."/>
            <person name="Suzuki K.-i.T."/>
            <person name="Hayashi T."/>
            <person name="Toyoda A."/>
            <person name="Oliveira C."/>
            <person name="Osipova E."/>
            <person name="Leigh N.D."/>
            <person name="Simon A."/>
            <person name="Yun M.H."/>
        </authorList>
    </citation>
    <scope>NUCLEOTIDE SEQUENCE</scope>
    <source>
        <strain evidence="1">20211129_DDA</strain>
        <tissue evidence="1">Liver</tissue>
    </source>
</reference>